<dbReference type="PANTHER" id="PTHR47950">
    <property type="entry name" value="CYTOCHROME P450, FAMILY 76, SUBFAMILY C, POLYPEPTIDE 5-RELATED"/>
    <property type="match status" value="1"/>
</dbReference>
<keyword evidence="4" id="KW-1133">Transmembrane helix</keyword>
<dbReference type="EMBL" id="JAYMYS010000004">
    <property type="protein sequence ID" value="KAK7394873.1"/>
    <property type="molecule type" value="Genomic_DNA"/>
</dbReference>
<keyword evidence="3" id="KW-0560">Oxidoreductase</keyword>
<dbReference type="PANTHER" id="PTHR47950:SF30">
    <property type="entry name" value="CYTOCHROME P450 FAMILY PROTEIN"/>
    <property type="match status" value="1"/>
</dbReference>
<proteinExistence type="inferred from homology"/>
<organism evidence="5 6">
    <name type="scientific">Psophocarpus tetragonolobus</name>
    <name type="common">Winged bean</name>
    <name type="synonym">Dolichos tetragonolobus</name>
    <dbReference type="NCBI Taxonomy" id="3891"/>
    <lineage>
        <taxon>Eukaryota</taxon>
        <taxon>Viridiplantae</taxon>
        <taxon>Streptophyta</taxon>
        <taxon>Embryophyta</taxon>
        <taxon>Tracheophyta</taxon>
        <taxon>Spermatophyta</taxon>
        <taxon>Magnoliopsida</taxon>
        <taxon>eudicotyledons</taxon>
        <taxon>Gunneridae</taxon>
        <taxon>Pentapetalae</taxon>
        <taxon>rosids</taxon>
        <taxon>fabids</taxon>
        <taxon>Fabales</taxon>
        <taxon>Fabaceae</taxon>
        <taxon>Papilionoideae</taxon>
        <taxon>50 kb inversion clade</taxon>
        <taxon>NPAAA clade</taxon>
        <taxon>indigoferoid/millettioid clade</taxon>
        <taxon>Phaseoleae</taxon>
        <taxon>Psophocarpus</taxon>
    </lineage>
</organism>
<dbReference type="InterPro" id="IPR036396">
    <property type="entry name" value="Cyt_P450_sf"/>
</dbReference>
<accession>A0AAN9XJW4</accession>
<dbReference type="PRINTS" id="PR00463">
    <property type="entry name" value="EP450I"/>
</dbReference>
<dbReference type="InterPro" id="IPR001128">
    <property type="entry name" value="Cyt_P450"/>
</dbReference>
<dbReference type="PROSITE" id="PS00086">
    <property type="entry name" value="CYTOCHROME_P450"/>
    <property type="match status" value="1"/>
</dbReference>
<evidence type="ECO:0000313" key="6">
    <source>
        <dbReference type="Proteomes" id="UP001386955"/>
    </source>
</evidence>
<comment type="cofactor">
    <cofactor evidence="2">
        <name>heme</name>
        <dbReference type="ChEBI" id="CHEBI:30413"/>
    </cofactor>
</comment>
<feature type="binding site" description="axial binding residue" evidence="2">
    <location>
        <position position="379"/>
    </location>
    <ligand>
        <name>heme</name>
        <dbReference type="ChEBI" id="CHEBI:30413"/>
    </ligand>
    <ligandPart>
        <name>Fe</name>
        <dbReference type="ChEBI" id="CHEBI:18248"/>
    </ligandPart>
</feature>
<keyword evidence="2 3" id="KW-0479">Metal-binding</keyword>
<feature type="transmembrane region" description="Helical" evidence="4">
    <location>
        <begin position="6"/>
        <end position="26"/>
    </location>
</feature>
<keyword evidence="6" id="KW-1185">Reference proteome</keyword>
<keyword evidence="2 3" id="KW-0408">Iron</keyword>
<evidence type="ECO:0000256" key="3">
    <source>
        <dbReference type="RuleBase" id="RU000461"/>
    </source>
</evidence>
<evidence type="ECO:0000313" key="5">
    <source>
        <dbReference type="EMBL" id="KAK7394873.1"/>
    </source>
</evidence>
<dbReference type="GO" id="GO:0020037">
    <property type="term" value="F:heme binding"/>
    <property type="evidence" value="ECO:0007669"/>
    <property type="project" value="InterPro"/>
</dbReference>
<gene>
    <name evidence="5" type="ORF">VNO78_15414</name>
</gene>
<comment type="similarity">
    <text evidence="1 3">Belongs to the cytochrome P450 family.</text>
</comment>
<dbReference type="InterPro" id="IPR002401">
    <property type="entry name" value="Cyt_P450_E_grp-I"/>
</dbReference>
<evidence type="ECO:0008006" key="7">
    <source>
        <dbReference type="Google" id="ProtNLM"/>
    </source>
</evidence>
<evidence type="ECO:0000256" key="4">
    <source>
        <dbReference type="SAM" id="Phobius"/>
    </source>
</evidence>
<dbReference type="FunFam" id="1.10.630.10:FF:000146">
    <property type="entry name" value="Os06g0641800 protein"/>
    <property type="match status" value="1"/>
</dbReference>
<name>A0AAN9XJW4_PSOTE</name>
<protein>
    <recommendedName>
        <fullName evidence="7">Cytochrome P450</fullName>
    </recommendedName>
</protein>
<dbReference type="SUPFAM" id="SSF48264">
    <property type="entry name" value="Cytochrome P450"/>
    <property type="match status" value="1"/>
</dbReference>
<comment type="caution">
    <text evidence="5">The sequence shown here is derived from an EMBL/GenBank/DDBJ whole genome shotgun (WGS) entry which is preliminary data.</text>
</comment>
<dbReference type="Proteomes" id="UP001386955">
    <property type="component" value="Unassembled WGS sequence"/>
</dbReference>
<dbReference type="Gene3D" id="1.10.630.10">
    <property type="entry name" value="Cytochrome P450"/>
    <property type="match status" value="2"/>
</dbReference>
<dbReference type="AlphaFoldDB" id="A0AAN9XJW4"/>
<dbReference type="GO" id="GO:0016705">
    <property type="term" value="F:oxidoreductase activity, acting on paired donors, with incorporation or reduction of molecular oxygen"/>
    <property type="evidence" value="ECO:0007669"/>
    <property type="project" value="InterPro"/>
</dbReference>
<sequence length="439" mass="50941">MDYKTLLLPLITFVCASILIFGLRLFNHTPESRKLPPGPRPFPIIGNIFELGTNPHKSLTKLSRIYGPIMTLKLGSITTIVISSPQIAKQILHEYREAFCDRTIPCSVHVLDHHKYSLVWQPRSARWRNLRRICATKVFSSRLLDSTQILRQQKVQRLVDYIKERCNKGEVVDIGEAVFTTALSTISNTFFSLDLSHSTPEKSQEFRDIIWAVLEEAGRPNVADFFPILRPFDRQRVRARMMKYFNKLCEFIDGIIEERMCSRASKSGPREWKDVLDSLLDIVEDTNSQWSRRGMLHLKLFVCIHQFHLPRKCDEMVNISGFKVPKNAQIFINVWAMGRDPTIWKNPKMFMPERFLECEIDFKGHDFELIPFGAGKRICPGLPLAHRIVHLIVASLVHNFEWKLADGLMAEHMNMKEQFMLTIKRVQPLQVQAISFKHD</sequence>
<keyword evidence="3" id="KW-0503">Monooxygenase</keyword>
<dbReference type="Pfam" id="PF00067">
    <property type="entry name" value="p450"/>
    <property type="match status" value="2"/>
</dbReference>
<reference evidence="5 6" key="1">
    <citation type="submission" date="2024-01" db="EMBL/GenBank/DDBJ databases">
        <title>The genomes of 5 underutilized Papilionoideae crops provide insights into root nodulation and disease resistanc.</title>
        <authorList>
            <person name="Jiang F."/>
        </authorList>
    </citation>
    <scope>NUCLEOTIDE SEQUENCE [LARGE SCALE GENOMIC DNA]</scope>
    <source>
        <strain evidence="5">DUOXIRENSHENG_FW03</strain>
        <tissue evidence="5">Leaves</tissue>
    </source>
</reference>
<dbReference type="GO" id="GO:0005506">
    <property type="term" value="F:iron ion binding"/>
    <property type="evidence" value="ECO:0007669"/>
    <property type="project" value="InterPro"/>
</dbReference>
<dbReference type="GO" id="GO:0004497">
    <property type="term" value="F:monooxygenase activity"/>
    <property type="evidence" value="ECO:0007669"/>
    <property type="project" value="UniProtKB-KW"/>
</dbReference>
<keyword evidence="4" id="KW-0472">Membrane</keyword>
<keyword evidence="2 3" id="KW-0349">Heme</keyword>
<keyword evidence="4" id="KW-0812">Transmembrane</keyword>
<dbReference type="InterPro" id="IPR017972">
    <property type="entry name" value="Cyt_P450_CS"/>
</dbReference>
<evidence type="ECO:0000256" key="2">
    <source>
        <dbReference type="PIRSR" id="PIRSR602401-1"/>
    </source>
</evidence>
<evidence type="ECO:0000256" key="1">
    <source>
        <dbReference type="ARBA" id="ARBA00010617"/>
    </source>
</evidence>